<evidence type="ECO:0000259" key="7">
    <source>
        <dbReference type="PROSITE" id="PS50850"/>
    </source>
</evidence>
<feature type="transmembrane region" description="Helical" evidence="6">
    <location>
        <begin position="138"/>
        <end position="160"/>
    </location>
</feature>
<feature type="transmembrane region" description="Helical" evidence="6">
    <location>
        <begin position="192"/>
        <end position="215"/>
    </location>
</feature>
<evidence type="ECO:0000313" key="9">
    <source>
        <dbReference type="Proteomes" id="UP000661607"/>
    </source>
</evidence>
<evidence type="ECO:0000256" key="6">
    <source>
        <dbReference type="SAM" id="Phobius"/>
    </source>
</evidence>
<keyword evidence="2" id="KW-1003">Cell membrane</keyword>
<reference evidence="8 9" key="1">
    <citation type="submission" date="2020-10" db="EMBL/GenBank/DDBJ databases">
        <title>Sequencing the genomes of 1000 actinobacteria strains.</title>
        <authorList>
            <person name="Klenk H.-P."/>
        </authorList>
    </citation>
    <scope>NUCLEOTIDE SEQUENCE [LARGE SCALE GENOMIC DNA]</scope>
    <source>
        <strain evidence="8 9">DSM 43748</strain>
    </source>
</reference>
<dbReference type="PROSITE" id="PS50850">
    <property type="entry name" value="MFS"/>
    <property type="match status" value="1"/>
</dbReference>
<dbReference type="Gene3D" id="1.20.1250.20">
    <property type="entry name" value="MFS general substrate transporter like domains"/>
    <property type="match status" value="1"/>
</dbReference>
<feature type="transmembrane region" description="Helical" evidence="6">
    <location>
        <begin position="277"/>
        <end position="297"/>
    </location>
</feature>
<dbReference type="Proteomes" id="UP000661607">
    <property type="component" value="Unassembled WGS sequence"/>
</dbReference>
<keyword evidence="4 6" id="KW-1133">Transmembrane helix</keyword>
<organism evidence="8 9">
    <name type="scientific">Nonomuraea africana</name>
    <dbReference type="NCBI Taxonomy" id="46171"/>
    <lineage>
        <taxon>Bacteria</taxon>
        <taxon>Bacillati</taxon>
        <taxon>Actinomycetota</taxon>
        <taxon>Actinomycetes</taxon>
        <taxon>Streptosporangiales</taxon>
        <taxon>Streptosporangiaceae</taxon>
        <taxon>Nonomuraea</taxon>
    </lineage>
</organism>
<evidence type="ECO:0000256" key="1">
    <source>
        <dbReference type="ARBA" id="ARBA00004651"/>
    </source>
</evidence>
<comment type="caution">
    <text evidence="8">The sequence shown here is derived from an EMBL/GenBank/DDBJ whole genome shotgun (WGS) entry which is preliminary data.</text>
</comment>
<dbReference type="PANTHER" id="PTHR23513">
    <property type="entry name" value="INTEGRAL MEMBRANE EFFLUX PROTEIN-RELATED"/>
    <property type="match status" value="1"/>
</dbReference>
<protein>
    <submittedName>
        <fullName evidence="8">MFS family permease</fullName>
    </submittedName>
</protein>
<dbReference type="InterPro" id="IPR020846">
    <property type="entry name" value="MFS_dom"/>
</dbReference>
<feature type="transmembrane region" description="Helical" evidence="6">
    <location>
        <begin position="337"/>
        <end position="357"/>
    </location>
</feature>
<feature type="domain" description="Major facilitator superfamily (MFS) profile" evidence="7">
    <location>
        <begin position="1"/>
        <end position="363"/>
    </location>
</feature>
<dbReference type="SUPFAM" id="SSF103473">
    <property type="entry name" value="MFS general substrate transporter"/>
    <property type="match status" value="1"/>
</dbReference>
<keyword evidence="5 6" id="KW-0472">Membrane</keyword>
<feature type="transmembrane region" description="Helical" evidence="6">
    <location>
        <begin position="251"/>
        <end position="271"/>
    </location>
</feature>
<name>A0ABR9KC91_9ACTN</name>
<evidence type="ECO:0000256" key="2">
    <source>
        <dbReference type="ARBA" id="ARBA00022475"/>
    </source>
</evidence>
<sequence length="372" mass="38269">MAFPLVVLAMTASPIQAGLVGAVAMAAETIFGLPAGALVDRWDRRRILLGADLVRVATMASLGLALLADSLTMPHLLAVAVVNGLAGSLFWPAHGASVRALVPSEQLPTAYAQEQARQRAAGLAGPALGGLLFSLGRAIPFLVDAVTYLVSFVCVVFARVPRRPETPAVRQSMREGIGEAFRWLWGQHLLRAAGGLAIAVNLLVTAIKLPIIVMVGTPVDVGLVMAALGAGGLAGSLISARLMRVLPIGRLLLVGTWFVAAALPLVVLPLGSYWAPAVLFLAMLAAPALNVALGVEIARATPDHLQGRIHGVLMLAFSGATPLAPLLGGLLTQYAGAVPAILGLSACLALCCVAATFSPTLRTAAPRLSQAS</sequence>
<dbReference type="InterPro" id="IPR011701">
    <property type="entry name" value="MFS"/>
</dbReference>
<keyword evidence="3 6" id="KW-0812">Transmembrane</keyword>
<evidence type="ECO:0000256" key="4">
    <source>
        <dbReference type="ARBA" id="ARBA00022989"/>
    </source>
</evidence>
<gene>
    <name evidence="8" type="ORF">H4W81_002406</name>
</gene>
<comment type="subcellular location">
    <subcellularLocation>
        <location evidence="1">Cell membrane</location>
        <topology evidence="1">Multi-pass membrane protein</topology>
    </subcellularLocation>
</comment>
<feature type="transmembrane region" description="Helical" evidence="6">
    <location>
        <begin position="309"/>
        <end position="331"/>
    </location>
</feature>
<dbReference type="PANTHER" id="PTHR23513:SF6">
    <property type="entry name" value="MAJOR FACILITATOR SUPERFAMILY ASSOCIATED DOMAIN-CONTAINING PROTEIN"/>
    <property type="match status" value="1"/>
</dbReference>
<dbReference type="CDD" id="cd06173">
    <property type="entry name" value="MFS_MefA_like"/>
    <property type="match status" value="1"/>
</dbReference>
<dbReference type="InterPro" id="IPR036259">
    <property type="entry name" value="MFS_trans_sf"/>
</dbReference>
<accession>A0ABR9KC91</accession>
<dbReference type="EMBL" id="JADBEF010000001">
    <property type="protein sequence ID" value="MBE1559627.1"/>
    <property type="molecule type" value="Genomic_DNA"/>
</dbReference>
<dbReference type="Pfam" id="PF07690">
    <property type="entry name" value="MFS_1"/>
    <property type="match status" value="1"/>
</dbReference>
<feature type="transmembrane region" description="Helical" evidence="6">
    <location>
        <begin position="221"/>
        <end position="239"/>
    </location>
</feature>
<proteinExistence type="predicted"/>
<evidence type="ECO:0000256" key="5">
    <source>
        <dbReference type="ARBA" id="ARBA00023136"/>
    </source>
</evidence>
<evidence type="ECO:0000256" key="3">
    <source>
        <dbReference type="ARBA" id="ARBA00022692"/>
    </source>
</evidence>
<evidence type="ECO:0000313" key="8">
    <source>
        <dbReference type="EMBL" id="MBE1559627.1"/>
    </source>
</evidence>
<keyword evidence="9" id="KW-1185">Reference proteome</keyword>